<dbReference type="OrthoDB" id="9792240at2"/>
<gene>
    <name evidence="3" type="ORF">ROJ8625_02985</name>
</gene>
<dbReference type="SUPFAM" id="SSF55874">
    <property type="entry name" value="ATPase domain of HSP90 chaperone/DNA topoisomerase II/histidine kinase"/>
    <property type="match status" value="1"/>
</dbReference>
<dbReference type="InterPro" id="IPR036890">
    <property type="entry name" value="HATPase_C_sf"/>
</dbReference>
<dbReference type="CDD" id="cd16936">
    <property type="entry name" value="HATPase_RsbW-like"/>
    <property type="match status" value="1"/>
</dbReference>
<dbReference type="PANTHER" id="PTHR35526:SF3">
    <property type="entry name" value="ANTI-SIGMA-F FACTOR RSBW"/>
    <property type="match status" value="1"/>
</dbReference>
<evidence type="ECO:0000313" key="4">
    <source>
        <dbReference type="Proteomes" id="UP000193570"/>
    </source>
</evidence>
<evidence type="ECO:0000313" key="3">
    <source>
        <dbReference type="EMBL" id="SLN59154.1"/>
    </source>
</evidence>
<protein>
    <submittedName>
        <fullName evidence="3">Serine-protein kinase RsbW</fullName>
    </submittedName>
</protein>
<keyword evidence="1" id="KW-0723">Serine/threonine-protein kinase</keyword>
<dbReference type="InterPro" id="IPR003594">
    <property type="entry name" value="HATPase_dom"/>
</dbReference>
<reference evidence="3 4" key="1">
    <citation type="submission" date="2017-03" db="EMBL/GenBank/DDBJ databases">
        <authorList>
            <person name="Afonso C.L."/>
            <person name="Miller P.J."/>
            <person name="Scott M.A."/>
            <person name="Spackman E."/>
            <person name="Goraichik I."/>
            <person name="Dimitrov K.M."/>
            <person name="Suarez D.L."/>
            <person name="Swayne D.E."/>
        </authorList>
    </citation>
    <scope>NUCLEOTIDE SEQUENCE [LARGE SCALE GENOMIC DNA]</scope>
    <source>
        <strain evidence="3 4">CECT 8625</strain>
    </source>
</reference>
<sequence length="163" mass="17292">MPADEPSSGRAGAAVGDAATTLHLHATPVDIRSALLRFEADLRVAGLNAAQAGLSALVVGEALNNVAEHALRGCPAGRIEVRAILEPGHLSVLVEDQGAPMPGLALPRGDLPDLSRDLSDLPEGGFGWHLIRALTHSLDYSRTHGRNRLRMRIMLDRLHDGVV</sequence>
<proteinExistence type="predicted"/>
<dbReference type="EMBL" id="FWFK01000005">
    <property type="protein sequence ID" value="SLN59154.1"/>
    <property type="molecule type" value="Genomic_DNA"/>
</dbReference>
<organism evidence="3 4">
    <name type="scientific">Roseivivax jejudonensis</name>
    <dbReference type="NCBI Taxonomy" id="1529041"/>
    <lineage>
        <taxon>Bacteria</taxon>
        <taxon>Pseudomonadati</taxon>
        <taxon>Pseudomonadota</taxon>
        <taxon>Alphaproteobacteria</taxon>
        <taxon>Rhodobacterales</taxon>
        <taxon>Roseobacteraceae</taxon>
        <taxon>Roseivivax</taxon>
    </lineage>
</organism>
<dbReference type="Pfam" id="PF13581">
    <property type="entry name" value="HATPase_c_2"/>
    <property type="match status" value="1"/>
</dbReference>
<dbReference type="InterPro" id="IPR050267">
    <property type="entry name" value="Anti-sigma-factor_SerPK"/>
</dbReference>
<dbReference type="AlphaFoldDB" id="A0A1X6ZRH4"/>
<keyword evidence="3" id="KW-0418">Kinase</keyword>
<dbReference type="GO" id="GO:0004674">
    <property type="term" value="F:protein serine/threonine kinase activity"/>
    <property type="evidence" value="ECO:0007669"/>
    <property type="project" value="UniProtKB-KW"/>
</dbReference>
<dbReference type="PANTHER" id="PTHR35526">
    <property type="entry name" value="ANTI-SIGMA-F FACTOR RSBW-RELATED"/>
    <property type="match status" value="1"/>
</dbReference>
<keyword evidence="3" id="KW-0808">Transferase</keyword>
<dbReference type="Proteomes" id="UP000193570">
    <property type="component" value="Unassembled WGS sequence"/>
</dbReference>
<feature type="domain" description="Histidine kinase/HSP90-like ATPase" evidence="2">
    <location>
        <begin position="25"/>
        <end position="152"/>
    </location>
</feature>
<evidence type="ECO:0000256" key="1">
    <source>
        <dbReference type="ARBA" id="ARBA00022527"/>
    </source>
</evidence>
<name>A0A1X6ZRH4_9RHOB</name>
<evidence type="ECO:0000259" key="2">
    <source>
        <dbReference type="Pfam" id="PF13581"/>
    </source>
</evidence>
<dbReference type="Gene3D" id="3.30.565.10">
    <property type="entry name" value="Histidine kinase-like ATPase, C-terminal domain"/>
    <property type="match status" value="1"/>
</dbReference>
<accession>A0A1X6ZRH4</accession>
<dbReference type="RefSeq" id="WP_085792653.1">
    <property type="nucleotide sequence ID" value="NZ_FWFK01000005.1"/>
</dbReference>
<keyword evidence="4" id="KW-1185">Reference proteome</keyword>